<proteinExistence type="predicted"/>
<evidence type="ECO:0000313" key="2">
    <source>
        <dbReference type="EMBL" id="WUX41831.1"/>
    </source>
</evidence>
<dbReference type="GeneID" id="65915482"/>
<dbReference type="EMBL" id="CP109491">
    <property type="protein sequence ID" value="WUX41831.1"/>
    <property type="molecule type" value="Genomic_DNA"/>
</dbReference>
<evidence type="ECO:0000313" key="3">
    <source>
        <dbReference type="Proteomes" id="UP001431926"/>
    </source>
</evidence>
<dbReference type="RefSeq" id="WP_007447156.1">
    <property type="nucleotide sequence ID" value="NZ_CM003601.1"/>
</dbReference>
<dbReference type="Proteomes" id="UP001431926">
    <property type="component" value="Chromosome"/>
</dbReference>
<keyword evidence="1" id="KW-0472">Membrane</keyword>
<sequence length="58" mass="5899">MSSLALLVALVVVMVVLQAAVGLAYLAHRHPEAATPLLVGIGGTALIASWVIPIVVGR</sequence>
<accession>A0ABZ1ZST7</accession>
<reference evidence="2" key="1">
    <citation type="submission" date="2022-10" db="EMBL/GenBank/DDBJ databases">
        <title>The complete genomes of actinobacterial strains from the NBC collection.</title>
        <authorList>
            <person name="Joergensen T.S."/>
            <person name="Alvarez Arevalo M."/>
            <person name="Sterndorff E.B."/>
            <person name="Faurdal D."/>
            <person name="Vuksanovic O."/>
            <person name="Mourched A.-S."/>
            <person name="Charusanti P."/>
            <person name="Shaw S."/>
            <person name="Blin K."/>
            <person name="Weber T."/>
        </authorList>
    </citation>
    <scope>NUCLEOTIDE SEQUENCE</scope>
    <source>
        <strain evidence="2">NBC_01436</strain>
    </source>
</reference>
<keyword evidence="1" id="KW-0812">Transmembrane</keyword>
<keyword evidence="3" id="KW-1185">Reference proteome</keyword>
<feature type="transmembrane region" description="Helical" evidence="1">
    <location>
        <begin position="35"/>
        <end position="56"/>
    </location>
</feature>
<organism evidence="2 3">
    <name type="scientific">Streptomyces anulatus</name>
    <name type="common">Streptomyces chrysomallus</name>
    <dbReference type="NCBI Taxonomy" id="1892"/>
    <lineage>
        <taxon>Bacteria</taxon>
        <taxon>Bacillati</taxon>
        <taxon>Actinomycetota</taxon>
        <taxon>Actinomycetes</taxon>
        <taxon>Kitasatosporales</taxon>
        <taxon>Streptomycetaceae</taxon>
        <taxon>Streptomyces</taxon>
    </lineage>
</organism>
<evidence type="ECO:0000256" key="1">
    <source>
        <dbReference type="SAM" id="Phobius"/>
    </source>
</evidence>
<name>A0ABZ1ZST7_STRAQ</name>
<gene>
    <name evidence="2" type="ORF">OG367_38910</name>
</gene>
<keyword evidence="1" id="KW-1133">Transmembrane helix</keyword>
<protein>
    <submittedName>
        <fullName evidence="2">Uncharacterized protein</fullName>
    </submittedName>
</protein>